<keyword evidence="6" id="KW-0732">Signal</keyword>
<feature type="domain" description="Fibronectin type-III" evidence="15">
    <location>
        <begin position="510"/>
        <end position="602"/>
    </location>
</feature>
<dbReference type="InterPro" id="IPR036116">
    <property type="entry name" value="FN3_sf"/>
</dbReference>
<evidence type="ECO:0000256" key="2">
    <source>
        <dbReference type="ARBA" id="ARBA00004236"/>
    </source>
</evidence>
<dbReference type="Ensembl" id="ENSEBUT00000010898.1">
    <property type="protein sequence ID" value="ENSEBUP00000010352.1"/>
    <property type="gene ID" value="ENSEBUG00000006656.1"/>
</dbReference>
<evidence type="ECO:0000313" key="17">
    <source>
        <dbReference type="Proteomes" id="UP000694388"/>
    </source>
</evidence>
<dbReference type="FunFam" id="2.60.40.10:FF:000551">
    <property type="entry name" value="Protogenin A"/>
    <property type="match status" value="1"/>
</dbReference>
<keyword evidence="7" id="KW-0677">Repeat</keyword>
<feature type="domain" description="Fibronectin type-III" evidence="15">
    <location>
        <begin position="607"/>
        <end position="700"/>
    </location>
</feature>
<dbReference type="PRINTS" id="PR00014">
    <property type="entry name" value="FNTYPEIII"/>
</dbReference>
<evidence type="ECO:0000256" key="9">
    <source>
        <dbReference type="ARBA" id="ARBA00023136"/>
    </source>
</evidence>
<feature type="domain" description="Ig-like" evidence="14">
    <location>
        <begin position="137"/>
        <end position="223"/>
    </location>
</feature>
<reference evidence="16" key="2">
    <citation type="submission" date="2025-09" db="UniProtKB">
        <authorList>
            <consortium name="Ensembl"/>
        </authorList>
    </citation>
    <scope>IDENTIFICATION</scope>
</reference>
<dbReference type="PANTHER" id="PTHR44170">
    <property type="entry name" value="PROTEIN SIDEKICK"/>
    <property type="match status" value="1"/>
</dbReference>
<dbReference type="FunFam" id="2.60.40.10:FF:000101">
    <property type="entry name" value="Neogenin isoform 1"/>
    <property type="match status" value="1"/>
</dbReference>
<sequence length="1033" mass="114072">MRFKLASCMDAAFRAMVFTMLLNTLPAYDIELKRHSPFHFTAEPADTIALHGEPAELNCSVYSESAVRLEWKKDGTLLNLDGDGHRSLLRHGALHFSHVLHSKDPEPDEGLYQCVITLDGVGIAVSRTARLVVAEPPHITLHTAAVEVSQGNGVLLHCEVHGKPPPVLLWQKDGKLLPTDPRVTILPEGALEITRATVSDAGKYRCVAENVAGTRTSKEAQLTVVSDSSTYERPAFIRRPVDIAVLAGHTALIECSAIGHPRPKLQWTKRGNIMPEREKRIMMVGGGHLKIDNTTTNDSGIYKCAVLGMNETLEAKAELKVLSSPRFLRRPRNMWAREGADLDLPCDVTGNPAPSVTWVKNGDVVIPSDYFQIVDDFRPLPAPHPSSLLIPNPSDWAAGGQELADGPVPSMPRDLVATLVSTRFIRLRWRAPAEQQGDALTYAVSYVNDGGHRERVVNTSKPGELRVTVENLQPDTEYSFRVVAFNEHGPGQISPALRVATQLEVQLPGPARDLHAEPNSPTSLLVNWKPPLSPRSTILGYRLYYMQRTPGADGEKEVDVSSPMYEMTGLKSHMEYGIRVVALNRHGLGVSTEDVVVRTLSDVPSAPPHNVSTEVQNSRTIILHWVPPPLEKQNGRIIGYRIRYRRRGRREEVESIEGQQLWHQITGLERGTQYLFRVTAMTVNGTGPFSDPVTAVTFEDDLDESRVPEQPSSLHVRPLTNSIVVSWTPPAEPDLLVRGYLIGYGVGSPYTETVKVDGRQRYYTIEKLESNSQYVISLRAFNNMGQGVPLYESATTRSASDPADPSEEDLFVLYPDPFTAAPDPLSPMFPPVGVQAAVMSTDAIKVTWADNSLAKGHHPGDARIYTVRWKTYFSTNVKYKMANTTALSFLVDGLKSSTLYEFSVMVTKGRTSSTWSMTAQVTTKEAVPSSPPKDLTVISKEGKARTVIVNWQPPSEANGKITGYIVYYTTNKAAEMHDWIVEPVVGDRLSHQIHDLTLNTLYHFKVQARNAKGMGPISEPISFRTPKGNSGNC</sequence>
<dbReference type="InterPro" id="IPR003598">
    <property type="entry name" value="Ig_sub2"/>
</dbReference>
<feature type="domain" description="Fibronectin type-III" evidence="15">
    <location>
        <begin position="931"/>
        <end position="1028"/>
    </location>
</feature>
<dbReference type="InterPro" id="IPR013098">
    <property type="entry name" value="Ig_I-set"/>
</dbReference>
<dbReference type="FunFam" id="2.60.40.10:FF:000032">
    <property type="entry name" value="palladin isoform X1"/>
    <property type="match status" value="1"/>
</dbReference>
<comment type="similarity">
    <text evidence="3">Belongs to the immunoglobulin superfamily. DCC family.</text>
</comment>
<keyword evidence="4" id="KW-1003">Cell membrane</keyword>
<dbReference type="PANTHER" id="PTHR44170:SF29">
    <property type="entry name" value="NEOGENIN"/>
    <property type="match status" value="1"/>
</dbReference>
<feature type="domain" description="Ig-like" evidence="14">
    <location>
        <begin position="325"/>
        <end position="362"/>
    </location>
</feature>
<proteinExistence type="inferred from homology"/>
<dbReference type="GO" id="GO:0005886">
    <property type="term" value="C:plasma membrane"/>
    <property type="evidence" value="ECO:0007669"/>
    <property type="project" value="UniProtKB-SubCell"/>
</dbReference>
<organism evidence="16 17">
    <name type="scientific">Eptatretus burgeri</name>
    <name type="common">Inshore hagfish</name>
    <dbReference type="NCBI Taxonomy" id="7764"/>
    <lineage>
        <taxon>Eukaryota</taxon>
        <taxon>Metazoa</taxon>
        <taxon>Chordata</taxon>
        <taxon>Craniata</taxon>
        <taxon>Vertebrata</taxon>
        <taxon>Cyclostomata</taxon>
        <taxon>Myxini</taxon>
        <taxon>Myxiniformes</taxon>
        <taxon>Myxinidae</taxon>
        <taxon>Eptatretinae</taxon>
        <taxon>Eptatretus</taxon>
    </lineage>
</organism>
<feature type="domain" description="Fibronectin type-III" evidence="15">
    <location>
        <begin position="411"/>
        <end position="504"/>
    </location>
</feature>
<dbReference type="OMA" id="ECMEMRE"/>
<dbReference type="GeneTree" id="ENSGT00940000156684"/>
<keyword evidence="9" id="KW-0472">Membrane</keyword>
<dbReference type="FunFam" id="2.60.40.10:FF:000106">
    <property type="entry name" value="Neogenin isoform 1"/>
    <property type="match status" value="1"/>
</dbReference>
<protein>
    <recommendedName>
        <fullName evidence="13">Cell adhesion molecule-related/down-regulated by oncogenes</fullName>
    </recommendedName>
</protein>
<accession>A0A8C4Q661</accession>
<dbReference type="CDD" id="cd00063">
    <property type="entry name" value="FN3"/>
    <property type="match status" value="6"/>
</dbReference>
<evidence type="ECO:0000256" key="8">
    <source>
        <dbReference type="ARBA" id="ARBA00022989"/>
    </source>
</evidence>
<dbReference type="SMART" id="SM00060">
    <property type="entry name" value="FN3"/>
    <property type="match status" value="6"/>
</dbReference>
<dbReference type="SUPFAM" id="SSF49265">
    <property type="entry name" value="Fibronectin type III"/>
    <property type="match status" value="4"/>
</dbReference>
<dbReference type="Gene3D" id="2.60.40.10">
    <property type="entry name" value="Immunoglobulins"/>
    <property type="match status" value="10"/>
</dbReference>
<comment type="subcellular location">
    <subcellularLocation>
        <location evidence="2">Cell membrane</location>
    </subcellularLocation>
    <subcellularLocation>
        <location evidence="1">Membrane</location>
        <topology evidence="1">Single-pass membrane protein</topology>
    </subcellularLocation>
</comment>
<dbReference type="InterPro" id="IPR003599">
    <property type="entry name" value="Ig_sub"/>
</dbReference>
<evidence type="ECO:0000259" key="14">
    <source>
        <dbReference type="PROSITE" id="PS50835"/>
    </source>
</evidence>
<dbReference type="FunFam" id="2.60.40.10:FF:000187">
    <property type="entry name" value="neogenin isoform X2"/>
    <property type="match status" value="1"/>
</dbReference>
<keyword evidence="5" id="KW-0812">Transmembrane</keyword>
<dbReference type="AlphaFoldDB" id="A0A8C4Q661"/>
<evidence type="ECO:0000256" key="13">
    <source>
        <dbReference type="ARBA" id="ARBA00069893"/>
    </source>
</evidence>
<dbReference type="PROSITE" id="PS50853">
    <property type="entry name" value="FN3"/>
    <property type="match status" value="6"/>
</dbReference>
<dbReference type="Pfam" id="PF00041">
    <property type="entry name" value="fn3"/>
    <property type="match status" value="5"/>
</dbReference>
<evidence type="ECO:0000256" key="3">
    <source>
        <dbReference type="ARBA" id="ARBA00009588"/>
    </source>
</evidence>
<dbReference type="Proteomes" id="UP000694388">
    <property type="component" value="Unplaced"/>
</dbReference>
<dbReference type="SMART" id="SM00409">
    <property type="entry name" value="IG"/>
    <property type="match status" value="4"/>
</dbReference>
<evidence type="ECO:0000256" key="5">
    <source>
        <dbReference type="ARBA" id="ARBA00022692"/>
    </source>
</evidence>
<dbReference type="InterPro" id="IPR007110">
    <property type="entry name" value="Ig-like_dom"/>
</dbReference>
<dbReference type="Pfam" id="PF07679">
    <property type="entry name" value="I-set"/>
    <property type="match status" value="3"/>
</dbReference>
<keyword evidence="17" id="KW-1185">Reference proteome</keyword>
<evidence type="ECO:0000256" key="1">
    <source>
        <dbReference type="ARBA" id="ARBA00004167"/>
    </source>
</evidence>
<feature type="domain" description="Ig-like" evidence="14">
    <location>
        <begin position="234"/>
        <end position="320"/>
    </location>
</feature>
<dbReference type="FunFam" id="2.60.40.10:FF:000273">
    <property type="entry name" value="contactin-3 isoform X1"/>
    <property type="match status" value="1"/>
</dbReference>
<keyword evidence="12" id="KW-0393">Immunoglobulin domain</keyword>
<feature type="domain" description="Fibronectin type-III" evidence="15">
    <location>
        <begin position="830"/>
        <end position="926"/>
    </location>
</feature>
<dbReference type="InterPro" id="IPR003961">
    <property type="entry name" value="FN3_dom"/>
</dbReference>
<keyword evidence="10" id="KW-1015">Disulfide bond</keyword>
<dbReference type="FunFam" id="2.60.40.10:FF:000133">
    <property type="entry name" value="Neogenin isoform 1"/>
    <property type="match status" value="1"/>
</dbReference>
<evidence type="ECO:0000259" key="15">
    <source>
        <dbReference type="PROSITE" id="PS50853"/>
    </source>
</evidence>
<evidence type="ECO:0000256" key="4">
    <source>
        <dbReference type="ARBA" id="ARBA00022475"/>
    </source>
</evidence>
<name>A0A8C4Q661_EPTBU</name>
<keyword evidence="8" id="KW-1133">Transmembrane helix</keyword>
<evidence type="ECO:0000256" key="7">
    <source>
        <dbReference type="ARBA" id="ARBA00022737"/>
    </source>
</evidence>
<feature type="domain" description="Ig-like" evidence="14">
    <location>
        <begin position="37"/>
        <end position="130"/>
    </location>
</feature>
<dbReference type="SMART" id="SM00408">
    <property type="entry name" value="IGc2"/>
    <property type="match status" value="4"/>
</dbReference>
<evidence type="ECO:0000313" key="16">
    <source>
        <dbReference type="Ensembl" id="ENSEBUP00000010352.1"/>
    </source>
</evidence>
<dbReference type="GO" id="GO:0098609">
    <property type="term" value="P:cell-cell adhesion"/>
    <property type="evidence" value="ECO:0007669"/>
    <property type="project" value="TreeGrafter"/>
</dbReference>
<evidence type="ECO:0000256" key="10">
    <source>
        <dbReference type="ARBA" id="ARBA00023157"/>
    </source>
</evidence>
<feature type="domain" description="Fibronectin type-III" evidence="15">
    <location>
        <begin position="707"/>
        <end position="801"/>
    </location>
</feature>
<dbReference type="PROSITE" id="PS50835">
    <property type="entry name" value="IG_LIKE"/>
    <property type="match status" value="4"/>
</dbReference>
<dbReference type="SUPFAM" id="SSF48726">
    <property type="entry name" value="Immunoglobulin"/>
    <property type="match status" value="4"/>
</dbReference>
<evidence type="ECO:0000256" key="11">
    <source>
        <dbReference type="ARBA" id="ARBA00023180"/>
    </source>
</evidence>
<evidence type="ECO:0000256" key="12">
    <source>
        <dbReference type="ARBA" id="ARBA00023319"/>
    </source>
</evidence>
<evidence type="ECO:0000256" key="6">
    <source>
        <dbReference type="ARBA" id="ARBA00022729"/>
    </source>
</evidence>
<dbReference type="InterPro" id="IPR036179">
    <property type="entry name" value="Ig-like_dom_sf"/>
</dbReference>
<dbReference type="InterPro" id="IPR013783">
    <property type="entry name" value="Ig-like_fold"/>
</dbReference>
<dbReference type="FunFam" id="2.60.40.10:FF:000189">
    <property type="entry name" value="Neogenin isoform 3"/>
    <property type="match status" value="1"/>
</dbReference>
<keyword evidence="11" id="KW-0325">Glycoprotein</keyword>
<reference evidence="16" key="1">
    <citation type="submission" date="2025-08" db="UniProtKB">
        <authorList>
            <consortium name="Ensembl"/>
        </authorList>
    </citation>
    <scope>IDENTIFICATION</scope>
</reference>